<protein>
    <submittedName>
        <fullName evidence="3">C2 calcium-dependent membrane targeting</fullName>
    </submittedName>
</protein>
<dbReference type="Gene3D" id="2.60.40.150">
    <property type="entry name" value="C2 domain"/>
    <property type="match status" value="1"/>
</dbReference>
<keyword evidence="4" id="KW-1185">Reference proteome</keyword>
<reference evidence="3 4" key="1">
    <citation type="journal article" date="2017" name="Mol. Plant">
        <title>The Genome of Medicinal Plant Macleaya cordata Provides New Insights into Benzylisoquinoline Alkaloids Metabolism.</title>
        <authorList>
            <person name="Liu X."/>
            <person name="Liu Y."/>
            <person name="Huang P."/>
            <person name="Ma Y."/>
            <person name="Qing Z."/>
            <person name="Tang Q."/>
            <person name="Cao H."/>
            <person name="Cheng P."/>
            <person name="Zheng Y."/>
            <person name="Yuan Z."/>
            <person name="Zhou Y."/>
            <person name="Liu J."/>
            <person name="Tang Z."/>
            <person name="Zhuo Y."/>
            <person name="Zhang Y."/>
            <person name="Yu L."/>
            <person name="Huang J."/>
            <person name="Yang P."/>
            <person name="Peng Q."/>
            <person name="Zhang J."/>
            <person name="Jiang W."/>
            <person name="Zhang Z."/>
            <person name="Lin K."/>
            <person name="Ro D.K."/>
            <person name="Chen X."/>
            <person name="Xiong X."/>
            <person name="Shang Y."/>
            <person name="Huang S."/>
            <person name="Zeng J."/>
        </authorList>
    </citation>
    <scope>NUCLEOTIDE SEQUENCE [LARGE SCALE GENOMIC DNA]</scope>
    <source>
        <strain evidence="4">cv. BLH2017</strain>
        <tissue evidence="3">Root</tissue>
    </source>
</reference>
<dbReference type="EMBL" id="MVGT01004035">
    <property type="protein sequence ID" value="OVA01883.1"/>
    <property type="molecule type" value="Genomic_DNA"/>
</dbReference>
<dbReference type="OrthoDB" id="1909968at2759"/>
<dbReference type="InParanoid" id="A0A200PUJ2"/>
<evidence type="ECO:0000259" key="2">
    <source>
        <dbReference type="PROSITE" id="PS50004"/>
    </source>
</evidence>
<evidence type="ECO:0000256" key="1">
    <source>
        <dbReference type="SAM" id="MobiDB-lite"/>
    </source>
</evidence>
<sequence>METHLLEINLISAQGLKPPSANLRRMQTYAIAWIDPAFKLRTRIDRIGGENPTWNDKFFFRVATDFLSYNTSAVSIEIYAVGYIKDALVGTVRFLIGNCLSGVSSAAAGAGFGVPSFSALQIRRPSGRFHGVLNIGAMMINGSDFSALTGVSAIGYRDLMGENRRKRRRNPASGEDRSGINSCENRSCGDSAEYSSDADSSCSSSSTNSNVLKDLNGKREMAGNKERSSSLDGAGSLCGLGFQRKIHLSPSDQNLHMITPFDEK</sequence>
<gene>
    <name evidence="3" type="ORF">BVC80_9079g17</name>
</gene>
<dbReference type="Pfam" id="PF00168">
    <property type="entry name" value="C2"/>
    <property type="match status" value="1"/>
</dbReference>
<feature type="region of interest" description="Disordered" evidence="1">
    <location>
        <begin position="194"/>
        <end position="232"/>
    </location>
</feature>
<dbReference type="FunCoup" id="A0A200PUJ2">
    <property type="interactions" value="243"/>
</dbReference>
<dbReference type="AlphaFoldDB" id="A0A200PUJ2"/>
<dbReference type="PROSITE" id="PS50004">
    <property type="entry name" value="C2"/>
    <property type="match status" value="1"/>
</dbReference>
<feature type="compositionally biased region" description="Basic and acidic residues" evidence="1">
    <location>
        <begin position="215"/>
        <end position="229"/>
    </location>
</feature>
<dbReference type="SMART" id="SM00239">
    <property type="entry name" value="C2"/>
    <property type="match status" value="1"/>
</dbReference>
<dbReference type="CDD" id="cd04051">
    <property type="entry name" value="C2_SRC2_like"/>
    <property type="match status" value="1"/>
</dbReference>
<evidence type="ECO:0000313" key="3">
    <source>
        <dbReference type="EMBL" id="OVA01883.1"/>
    </source>
</evidence>
<dbReference type="SUPFAM" id="SSF49562">
    <property type="entry name" value="C2 domain (Calcium/lipid-binding domain, CaLB)"/>
    <property type="match status" value="1"/>
</dbReference>
<comment type="caution">
    <text evidence="3">The sequence shown here is derived from an EMBL/GenBank/DDBJ whole genome shotgun (WGS) entry which is preliminary data.</text>
</comment>
<dbReference type="InterPro" id="IPR035892">
    <property type="entry name" value="C2_domain_sf"/>
</dbReference>
<name>A0A200PUJ2_MACCD</name>
<feature type="compositionally biased region" description="Low complexity" evidence="1">
    <location>
        <begin position="194"/>
        <end position="209"/>
    </location>
</feature>
<dbReference type="STRING" id="56857.A0A200PUJ2"/>
<dbReference type="InterPro" id="IPR000008">
    <property type="entry name" value="C2_dom"/>
</dbReference>
<dbReference type="PANTHER" id="PTHR32246:SF69">
    <property type="entry name" value="CALCIUM-DEPENDENT LIPID-BINDING (CALB DOMAIN) FAMILY PROTEIN"/>
    <property type="match status" value="1"/>
</dbReference>
<dbReference type="OMA" id="RMQTYAI"/>
<organism evidence="3 4">
    <name type="scientific">Macleaya cordata</name>
    <name type="common">Five-seeded plume-poppy</name>
    <name type="synonym">Bocconia cordata</name>
    <dbReference type="NCBI Taxonomy" id="56857"/>
    <lineage>
        <taxon>Eukaryota</taxon>
        <taxon>Viridiplantae</taxon>
        <taxon>Streptophyta</taxon>
        <taxon>Embryophyta</taxon>
        <taxon>Tracheophyta</taxon>
        <taxon>Spermatophyta</taxon>
        <taxon>Magnoliopsida</taxon>
        <taxon>Ranunculales</taxon>
        <taxon>Papaveraceae</taxon>
        <taxon>Papaveroideae</taxon>
        <taxon>Macleaya</taxon>
    </lineage>
</organism>
<accession>A0A200PUJ2</accession>
<dbReference type="Proteomes" id="UP000195402">
    <property type="component" value="Unassembled WGS sequence"/>
</dbReference>
<proteinExistence type="predicted"/>
<dbReference type="InterPro" id="IPR044750">
    <property type="entry name" value="C2_SRC2/BAP"/>
</dbReference>
<dbReference type="GO" id="GO:0006952">
    <property type="term" value="P:defense response"/>
    <property type="evidence" value="ECO:0007669"/>
    <property type="project" value="InterPro"/>
</dbReference>
<evidence type="ECO:0000313" key="4">
    <source>
        <dbReference type="Proteomes" id="UP000195402"/>
    </source>
</evidence>
<dbReference type="PANTHER" id="PTHR32246">
    <property type="entry name" value="INGRESSION PROTEIN FIC1"/>
    <property type="match status" value="1"/>
</dbReference>
<feature type="domain" description="C2" evidence="2">
    <location>
        <begin position="1"/>
        <end position="113"/>
    </location>
</feature>